<dbReference type="RefSeq" id="XP_001896286.2">
    <property type="nucleotide sequence ID" value="XM_001896251.2"/>
</dbReference>
<protein>
    <submittedName>
        <fullName evidence="5">Bm11053, isoform a</fullName>
    </submittedName>
</protein>
<dbReference type="KEGG" id="bmy:BM_BM11053"/>
<dbReference type="WBParaSite" id="Bm11053.1">
    <property type="protein sequence ID" value="Bm11053.1"/>
    <property type="gene ID" value="WBGene00231314"/>
</dbReference>
<organism evidence="3">
    <name type="scientific">Brugia malayi</name>
    <name type="common">Filarial nematode worm</name>
    <dbReference type="NCBI Taxonomy" id="6279"/>
    <lineage>
        <taxon>Eukaryota</taxon>
        <taxon>Metazoa</taxon>
        <taxon>Ecdysozoa</taxon>
        <taxon>Nematoda</taxon>
        <taxon>Chromadorea</taxon>
        <taxon>Rhabditida</taxon>
        <taxon>Spirurina</taxon>
        <taxon>Spiruromorpha</taxon>
        <taxon>Filarioidea</taxon>
        <taxon>Onchocercidae</taxon>
        <taxon>Brugia</taxon>
    </lineage>
</organism>
<reference evidence="3" key="2">
    <citation type="submission" date="2019-04" db="EMBL/GenBank/DDBJ databases">
        <authorList>
            <person name="Howe K."/>
            <person name="Paulini M."/>
            <person name="Williams G."/>
        </authorList>
    </citation>
    <scope>NUCLEOTIDE SEQUENCE [LARGE SCALE GENOMIC DNA]</scope>
    <source>
        <strain evidence="3">FR3</strain>
    </source>
</reference>
<evidence type="ECO:0000313" key="5">
    <source>
        <dbReference type="WBParaSite" id="Bm11053.1"/>
    </source>
</evidence>
<dbReference type="STRING" id="6279.A0A5S6P8J0"/>
<sequence length="712" mass="83351">MDESDNAKLNKVDESDNAKLNKVDESDNTDNTTTPLLYKSPSEKEMNKQNEQFTKTVISEVTVNIGGAQDYRCLSVRKSEIGSAKIIMEGQGDVTSKRKKSNEQENLNQMMGESWIQTRWVRLGESNSRKVIPVRGVKTDERKDSSGEVRETSDANHSIPETESKKTLQANEDMECDIEGEKDDERCETEELEPKNPTEEKEMEMKFGPDLVETKECVTDNSFKKRKDKKGKKSSSATRTKRLIPNEKYWKASYEQERKIEEFHNELIIRRDHYQKQLEETRNEKERLNIELLKVDEKISTLEKATKKLENENAKYLSIIQDMRNNSERQLEEQTNELRHSVKLRQMAKEQLQRSNETRAAQLELVIKQKCEDNLKLHALLENIEEKFKGRKTQAIRSEEFHQRFQKKLNDLLQKFRAEAVNTDLTWLGEENIQYAVDLFETTIRTILQDEPCFHHLVERVALFMDIGTRQDNMQLQLPKNDSENETAKSHQSQDLATFKKKFRKEIRSMLKEYMEKQKNELSRNISTIINHLEGVEKKIDAVLTKRVENMKAMITLMDNKQNDLRKIEEELDHSTALVKSISDERKIRPERKENLWKLNKENCKLKEDCSSLKSGYMELEKKMESIEKLQKQFLHSFSALQLMDQMITSNDRCHKQTVPKSPVETFQSSTLQCTTTTSSTPVHYSPENERHHEEIVHRGLMEEISENECNK</sequence>
<dbReference type="CTD" id="6099727"/>
<feature type="coiled-coil region" evidence="1">
    <location>
        <begin position="264"/>
        <end position="337"/>
    </location>
</feature>
<feature type="compositionally biased region" description="Basic and acidic residues" evidence="2">
    <location>
        <begin position="1"/>
        <end position="25"/>
    </location>
</feature>
<dbReference type="GeneID" id="6099727"/>
<reference evidence="4" key="1">
    <citation type="journal article" date="2007" name="Science">
        <title>Draft genome of the filarial nematode parasite Brugia malayi.</title>
        <authorList>
            <person name="Ghedin E."/>
            <person name="Wang S."/>
            <person name="Spiro D."/>
            <person name="Caler E."/>
            <person name="Zhao Q."/>
            <person name="Crabtree J."/>
            <person name="Allen J.E."/>
            <person name="Delcher A.L."/>
            <person name="Guiliano D.B."/>
            <person name="Miranda-Saavedra D."/>
            <person name="Angiuoli S.V."/>
            <person name="Creasy T."/>
            <person name="Amedeo P."/>
            <person name="Haas B."/>
            <person name="El-Sayed N.M."/>
            <person name="Wortman J.R."/>
            <person name="Feldblyum T."/>
            <person name="Tallon L."/>
            <person name="Schatz M."/>
            <person name="Shumway M."/>
            <person name="Koo H."/>
            <person name="Salzberg S.L."/>
            <person name="Schobel S."/>
            <person name="Pertea M."/>
            <person name="Pop M."/>
            <person name="White O."/>
            <person name="Barton G.J."/>
            <person name="Carlow C.K."/>
            <person name="Crawford M.J."/>
            <person name="Daub J."/>
            <person name="Dimmic M.W."/>
            <person name="Estes C.F."/>
            <person name="Foster J.M."/>
            <person name="Ganatra M."/>
            <person name="Gregory W.F."/>
            <person name="Johnson N.M."/>
            <person name="Jin J."/>
            <person name="Komuniecki R."/>
            <person name="Korf I."/>
            <person name="Kumar S."/>
            <person name="Laney S."/>
            <person name="Li B.W."/>
            <person name="Li W."/>
            <person name="Lindblom T.H."/>
            <person name="Lustigman S."/>
            <person name="Ma D."/>
            <person name="Maina C.V."/>
            <person name="Martin D.M."/>
            <person name="McCarter J.P."/>
            <person name="McReynolds L."/>
            <person name="Mitreva M."/>
            <person name="Nutman T.B."/>
            <person name="Parkinson J."/>
            <person name="Peregrin-Alvarez J.M."/>
            <person name="Poole C."/>
            <person name="Ren Q."/>
            <person name="Saunders L."/>
            <person name="Sluder A.E."/>
            <person name="Smith K."/>
            <person name="Stanke M."/>
            <person name="Unnasch T.R."/>
            <person name="Ware J."/>
            <person name="Wei A.D."/>
            <person name="Weil G."/>
            <person name="Williams D.J."/>
            <person name="Zhang Y."/>
            <person name="Williams S.A."/>
            <person name="Fraser-Liggett C."/>
            <person name="Slatko B."/>
            <person name="Blaxter M.L."/>
            <person name="Scott A.L."/>
        </authorList>
    </citation>
    <scope>NUCLEOTIDE SEQUENCE</scope>
    <source>
        <strain evidence="4">FR3</strain>
    </source>
</reference>
<evidence type="ECO:0000256" key="1">
    <source>
        <dbReference type="SAM" id="Coils"/>
    </source>
</evidence>
<feature type="coiled-coil region" evidence="1">
    <location>
        <begin position="551"/>
        <end position="585"/>
    </location>
</feature>
<dbReference type="EMBL" id="CAAKNF010000195">
    <property type="protein sequence ID" value="VIO99259.1"/>
    <property type="molecule type" value="Genomic_DNA"/>
</dbReference>
<dbReference type="OrthoDB" id="5855563at2759"/>
<feature type="compositionally biased region" description="Acidic residues" evidence="2">
    <location>
        <begin position="172"/>
        <end position="191"/>
    </location>
</feature>
<feature type="compositionally biased region" description="Basic and acidic residues" evidence="2">
    <location>
        <begin position="137"/>
        <end position="166"/>
    </location>
</feature>
<evidence type="ECO:0000256" key="2">
    <source>
        <dbReference type="SAM" id="MobiDB-lite"/>
    </source>
</evidence>
<name>A0A4E9FTA1_BRUMA</name>
<keyword evidence="4" id="KW-1185">Reference proteome</keyword>
<gene>
    <name evidence="3 5" type="primary">Bm11053</name>
    <name evidence="3" type="ORF">BM_BM11053</name>
</gene>
<evidence type="ECO:0000313" key="4">
    <source>
        <dbReference type="Proteomes" id="UP000006672"/>
    </source>
</evidence>
<feature type="region of interest" description="Disordered" evidence="2">
    <location>
        <begin position="1"/>
        <end position="46"/>
    </location>
</feature>
<dbReference type="AlphaFoldDB" id="A0A4E9FTA1"/>
<reference evidence="5" key="3">
    <citation type="submission" date="2019-12" db="UniProtKB">
        <authorList>
            <consortium name="WormBaseParasite"/>
        </authorList>
    </citation>
    <scope>IDENTIFICATION</scope>
</reference>
<keyword evidence="1" id="KW-0175">Coiled coil</keyword>
<feature type="region of interest" description="Disordered" evidence="2">
    <location>
        <begin position="137"/>
        <end position="203"/>
    </location>
</feature>
<evidence type="ECO:0000313" key="3">
    <source>
        <dbReference type="EMBL" id="VIO99259.1"/>
    </source>
</evidence>
<accession>A0A5S6P8J0</accession>
<feature type="compositionally biased region" description="Basic and acidic residues" evidence="2">
    <location>
        <begin position="192"/>
        <end position="203"/>
    </location>
</feature>
<dbReference type="Proteomes" id="UP000006672">
    <property type="component" value="Unassembled WGS sequence"/>
</dbReference>
<proteinExistence type="predicted"/>
<accession>A0A4E9FTA1</accession>